<dbReference type="OrthoDB" id="3230070at2759"/>
<accession>A0A2N5TPZ4</accession>
<evidence type="ECO:0000313" key="2">
    <source>
        <dbReference type="Proteomes" id="UP000235388"/>
    </source>
</evidence>
<proteinExistence type="predicted"/>
<dbReference type="Proteomes" id="UP000235388">
    <property type="component" value="Unassembled WGS sequence"/>
</dbReference>
<sequence>MAFALNTHLTHLNWATDATQASLAAKARSTNLSDSSIRTSLASEKSQLLPQQKVWKGAPRAPFPV</sequence>
<keyword evidence="2" id="KW-1185">Reference proteome</keyword>
<gene>
    <name evidence="1" type="ORF">PCANC_28717</name>
</gene>
<protein>
    <submittedName>
        <fullName evidence="1">Uncharacterized protein</fullName>
    </submittedName>
</protein>
<comment type="caution">
    <text evidence="1">The sequence shown here is derived from an EMBL/GenBank/DDBJ whole genome shotgun (WGS) entry which is preliminary data.</text>
</comment>
<organism evidence="1 2">
    <name type="scientific">Puccinia coronata f. sp. avenae</name>
    <dbReference type="NCBI Taxonomy" id="200324"/>
    <lineage>
        <taxon>Eukaryota</taxon>
        <taxon>Fungi</taxon>
        <taxon>Dikarya</taxon>
        <taxon>Basidiomycota</taxon>
        <taxon>Pucciniomycotina</taxon>
        <taxon>Pucciniomycetes</taxon>
        <taxon>Pucciniales</taxon>
        <taxon>Pucciniaceae</taxon>
        <taxon>Puccinia</taxon>
    </lineage>
</organism>
<name>A0A2N5TPZ4_9BASI</name>
<evidence type="ECO:0000313" key="1">
    <source>
        <dbReference type="EMBL" id="PLW27542.1"/>
    </source>
</evidence>
<dbReference type="EMBL" id="PGCJ01000481">
    <property type="protein sequence ID" value="PLW27542.1"/>
    <property type="molecule type" value="Genomic_DNA"/>
</dbReference>
<reference evidence="1 2" key="1">
    <citation type="submission" date="2017-11" db="EMBL/GenBank/DDBJ databases">
        <title>De novo assembly and phasing of dikaryotic genomes from two isolates of Puccinia coronata f. sp. avenae, the causal agent of oat crown rust.</title>
        <authorList>
            <person name="Miller M.E."/>
            <person name="Zhang Y."/>
            <person name="Omidvar V."/>
            <person name="Sperschneider J."/>
            <person name="Schwessinger B."/>
            <person name="Raley C."/>
            <person name="Palmer J.M."/>
            <person name="Garnica D."/>
            <person name="Upadhyaya N."/>
            <person name="Rathjen J."/>
            <person name="Taylor J.M."/>
            <person name="Park R.F."/>
            <person name="Dodds P.N."/>
            <person name="Hirsch C.D."/>
            <person name="Kianian S.F."/>
            <person name="Figueroa M."/>
        </authorList>
    </citation>
    <scope>NUCLEOTIDE SEQUENCE [LARGE SCALE GENOMIC DNA]</scope>
    <source>
        <strain evidence="1">12NC29</strain>
    </source>
</reference>
<dbReference type="AlphaFoldDB" id="A0A2N5TPZ4"/>